<dbReference type="Proteomes" id="UP000002194">
    <property type="component" value="Chromosome"/>
</dbReference>
<protein>
    <submittedName>
        <fullName evidence="1">Uncharacterized protein</fullName>
    </submittedName>
</protein>
<dbReference type="PaxDb" id="882-DVU_0458"/>
<dbReference type="HOGENOM" id="CLU_3024803_0_0_7"/>
<evidence type="ECO:0000313" key="2">
    <source>
        <dbReference type="Proteomes" id="UP000002194"/>
    </source>
</evidence>
<organism evidence="1 2">
    <name type="scientific">Nitratidesulfovibrio vulgaris (strain ATCC 29579 / DSM 644 / CCUG 34227 / NCIMB 8303 / VKM B-1760 / Hildenborough)</name>
    <name type="common">Desulfovibrio vulgaris</name>
    <dbReference type="NCBI Taxonomy" id="882"/>
    <lineage>
        <taxon>Bacteria</taxon>
        <taxon>Pseudomonadati</taxon>
        <taxon>Thermodesulfobacteriota</taxon>
        <taxon>Desulfovibrionia</taxon>
        <taxon>Desulfovibrionales</taxon>
        <taxon>Desulfovibrionaceae</taxon>
        <taxon>Nitratidesulfovibrio</taxon>
    </lineage>
</organism>
<dbReference type="AlphaFoldDB" id="Q72EW0"/>
<accession>Q72EW0</accession>
<evidence type="ECO:0000313" key="1">
    <source>
        <dbReference type="EMBL" id="AAS94941.1"/>
    </source>
</evidence>
<name>Q72EW0_NITV2</name>
<proteinExistence type="predicted"/>
<reference evidence="1 2" key="1">
    <citation type="journal article" date="2004" name="Nat. Biotechnol.">
        <title>The genome sequence of the anaerobic, sulfate-reducing bacterium Desulfovibrio vulgaris Hildenborough.</title>
        <authorList>
            <person name="Heidelberg J.F."/>
            <person name="Seshadri R."/>
            <person name="Haveman S.A."/>
            <person name="Hemme C.L."/>
            <person name="Paulsen I.T."/>
            <person name="Kolonay J.F."/>
            <person name="Eisen J.A."/>
            <person name="Ward N."/>
            <person name="Methe B."/>
            <person name="Brinkac L.M."/>
            <person name="Daugherty S.C."/>
            <person name="Deboy R.T."/>
            <person name="Dodson R.J."/>
            <person name="Durkin A.S."/>
            <person name="Madupu R."/>
            <person name="Nelson W.C."/>
            <person name="Sullivan S.A."/>
            <person name="Fouts D."/>
            <person name="Haft D.H."/>
            <person name="Selengut J."/>
            <person name="Peterson J.D."/>
            <person name="Davidsen T.M."/>
            <person name="Zafar N."/>
            <person name="Zhou L."/>
            <person name="Radune D."/>
            <person name="Dimitrov G."/>
            <person name="Hance M."/>
            <person name="Tran K."/>
            <person name="Khouri H."/>
            <person name="Gill J."/>
            <person name="Utterback T.R."/>
            <person name="Feldblyum T.V."/>
            <person name="Wall J.D."/>
            <person name="Voordouw G."/>
            <person name="Fraser C.M."/>
        </authorList>
    </citation>
    <scope>NUCLEOTIDE SEQUENCE [LARGE SCALE GENOMIC DNA]</scope>
    <source>
        <strain evidence="2">ATCC 29579 / DSM 644 / NCIMB 8303 / VKM B-1760 / Hildenborough</strain>
    </source>
</reference>
<dbReference type="KEGG" id="dvu:DVU_0458"/>
<dbReference type="EMBL" id="AE017285">
    <property type="protein sequence ID" value="AAS94941.1"/>
    <property type="molecule type" value="Genomic_DNA"/>
</dbReference>
<sequence length="55" mass="6435">MNHTNPRLALSSRKLKKVRKSPAVQLQLCYFLSRKNTHYVKFIVLSNLKPNHITT</sequence>
<keyword evidence="2" id="KW-1185">Reference proteome</keyword>
<dbReference type="EnsemblBacteria" id="AAS94941">
    <property type="protein sequence ID" value="AAS94941"/>
    <property type="gene ID" value="DVU_0458"/>
</dbReference>
<gene>
    <name evidence="1" type="ordered locus">DVU_0458</name>
</gene>